<organism evidence="8 9">
    <name type="scientific">Sphingomonas immobilis</name>
    <dbReference type="NCBI Taxonomy" id="3063997"/>
    <lineage>
        <taxon>Bacteria</taxon>
        <taxon>Pseudomonadati</taxon>
        <taxon>Pseudomonadota</taxon>
        <taxon>Alphaproteobacteria</taxon>
        <taxon>Sphingomonadales</taxon>
        <taxon>Sphingomonadaceae</taxon>
        <taxon>Sphingomonas</taxon>
    </lineage>
</organism>
<dbReference type="EMBL" id="JAUQSZ010000018">
    <property type="protein sequence ID" value="MDO7844611.1"/>
    <property type="molecule type" value="Genomic_DNA"/>
</dbReference>
<name>A0ABT9A6K1_9SPHN</name>
<evidence type="ECO:0000256" key="2">
    <source>
        <dbReference type="ARBA" id="ARBA00010790"/>
    </source>
</evidence>
<evidence type="ECO:0000259" key="7">
    <source>
        <dbReference type="Pfam" id="PF05199"/>
    </source>
</evidence>
<evidence type="ECO:0000256" key="5">
    <source>
        <dbReference type="ARBA" id="ARBA00023002"/>
    </source>
</evidence>
<comment type="cofactor">
    <cofactor evidence="1">
        <name>FAD</name>
        <dbReference type="ChEBI" id="CHEBI:57692"/>
    </cofactor>
</comment>
<comment type="caution">
    <text evidence="8">The sequence shown here is derived from an EMBL/GenBank/DDBJ whole genome shotgun (WGS) entry which is preliminary data.</text>
</comment>
<evidence type="ECO:0000256" key="3">
    <source>
        <dbReference type="ARBA" id="ARBA00022630"/>
    </source>
</evidence>
<proteinExistence type="inferred from homology"/>
<dbReference type="PANTHER" id="PTHR42784">
    <property type="entry name" value="PYRANOSE 2-OXIDASE"/>
    <property type="match status" value="1"/>
</dbReference>
<dbReference type="Pfam" id="PF05199">
    <property type="entry name" value="GMC_oxred_C"/>
    <property type="match status" value="1"/>
</dbReference>
<accession>A0ABT9A6K1</accession>
<keyword evidence="3" id="KW-0285">Flavoprotein</keyword>
<dbReference type="Proteomes" id="UP001176468">
    <property type="component" value="Unassembled WGS sequence"/>
</dbReference>
<feature type="domain" description="FAD dependent oxidoreductase" evidence="6">
    <location>
        <begin position="17"/>
        <end position="238"/>
    </location>
</feature>
<keyword evidence="4" id="KW-0274">FAD</keyword>
<dbReference type="Pfam" id="PF01266">
    <property type="entry name" value="DAO"/>
    <property type="match status" value="1"/>
</dbReference>
<evidence type="ECO:0000256" key="4">
    <source>
        <dbReference type="ARBA" id="ARBA00022827"/>
    </source>
</evidence>
<dbReference type="Gene3D" id="3.50.50.60">
    <property type="entry name" value="FAD/NAD(P)-binding domain"/>
    <property type="match status" value="2"/>
</dbReference>
<evidence type="ECO:0000256" key="1">
    <source>
        <dbReference type="ARBA" id="ARBA00001974"/>
    </source>
</evidence>
<evidence type="ECO:0000313" key="9">
    <source>
        <dbReference type="Proteomes" id="UP001176468"/>
    </source>
</evidence>
<evidence type="ECO:0000259" key="6">
    <source>
        <dbReference type="Pfam" id="PF01266"/>
    </source>
</evidence>
<protein>
    <submittedName>
        <fullName evidence="8">FAD-dependent oxidoreductase</fullName>
    </submittedName>
</protein>
<comment type="similarity">
    <text evidence="2">Belongs to the GMC oxidoreductase family.</text>
</comment>
<dbReference type="SUPFAM" id="SSF51905">
    <property type="entry name" value="FAD/NAD(P)-binding domain"/>
    <property type="match status" value="1"/>
</dbReference>
<reference evidence="8" key="1">
    <citation type="submission" date="2023-07" db="EMBL/GenBank/DDBJ databases">
        <authorList>
            <person name="Kim M.K."/>
        </authorList>
    </citation>
    <scope>NUCLEOTIDE SEQUENCE</scope>
    <source>
        <strain evidence="8">CA1-15</strain>
    </source>
</reference>
<dbReference type="InterPro" id="IPR051473">
    <property type="entry name" value="P2Ox-like"/>
</dbReference>
<dbReference type="RefSeq" id="WP_304563009.1">
    <property type="nucleotide sequence ID" value="NZ_JAUQSZ010000018.1"/>
</dbReference>
<dbReference type="PANTHER" id="PTHR42784:SF1">
    <property type="entry name" value="PYRANOSE 2-OXIDASE"/>
    <property type="match status" value="1"/>
</dbReference>
<keyword evidence="9" id="KW-1185">Reference proteome</keyword>
<evidence type="ECO:0000313" key="8">
    <source>
        <dbReference type="EMBL" id="MDO7844611.1"/>
    </source>
</evidence>
<keyword evidence="5" id="KW-0560">Oxidoreductase</keyword>
<sequence length="558" mass="60538">MLIDCAQPGHPERLDTDVAILGSGPAGIALALALADHGIAFVLVEAGGMDFDKAGQEFYRASLIEPESHGPVHLYRRRAFGGTSAVWGGRCIPYDPIDFEDRAWIPNAAWPIAHEEIAAYYPRALDICRAGPAAFTAAEALPDTPGGMIDDVPSADVILDRLERFSEPTHFGKAYREKLAAAPNATLLTGATATALVTENAGARCTGADLHTATGGTIALRARRTIVATGGLETPRLLLASNADRPAGLGNERDLVGRFYQAHLEGEIGTLAFHKPAKDVRLDYQRSPEGIYCRRYIWLSPEAQRREHLSGLIARPAHASIVDPAHRDPVLSAMYLVKDFILPEYARKLTSTERRVKAAFGGGTSKLIAAHIGNLVRHPFKLAGFSIDWGRRRVLATRKLPSVVLRDPRNAYPLDINAEQSPNRDSRVYLSNERDPHGVPRLSIDWRMTSDDRDRVARGMRVLQAAFATSSNATLDLHELDEQVAEITRIGGHHIGTARMAASPQDGVIDGNCETFETRDLFVAGAAAFPTSSFANPTLTIIALSLRLADHLAATATR</sequence>
<dbReference type="InterPro" id="IPR036188">
    <property type="entry name" value="FAD/NAD-bd_sf"/>
</dbReference>
<gene>
    <name evidence="8" type="ORF">Q5H94_19930</name>
</gene>
<feature type="domain" description="Glucose-methanol-choline oxidoreductase C-terminal" evidence="7">
    <location>
        <begin position="422"/>
        <end position="544"/>
    </location>
</feature>
<dbReference type="InterPro" id="IPR006076">
    <property type="entry name" value="FAD-dep_OxRdtase"/>
</dbReference>
<dbReference type="InterPro" id="IPR007867">
    <property type="entry name" value="GMC_OxRtase_C"/>
</dbReference>